<evidence type="ECO:0000256" key="3">
    <source>
        <dbReference type="ARBA" id="ARBA00022692"/>
    </source>
</evidence>
<comment type="subcellular location">
    <subcellularLocation>
        <location evidence="1">Membrane</location>
        <topology evidence="1">Multi-pass membrane protein</topology>
    </subcellularLocation>
</comment>
<evidence type="ECO:0000256" key="1">
    <source>
        <dbReference type="ARBA" id="ARBA00004141"/>
    </source>
</evidence>
<dbReference type="SUPFAM" id="SSF103473">
    <property type="entry name" value="MFS general substrate transporter"/>
    <property type="match status" value="1"/>
</dbReference>
<dbReference type="GO" id="GO:0022857">
    <property type="term" value="F:transmembrane transporter activity"/>
    <property type="evidence" value="ECO:0007669"/>
    <property type="project" value="InterPro"/>
</dbReference>
<keyword evidence="4 6" id="KW-1133">Transmembrane helix</keyword>
<proteinExistence type="inferred from homology"/>
<keyword evidence="3 6" id="KW-0812">Transmembrane</keyword>
<keyword evidence="5 6" id="KW-0472">Membrane</keyword>
<feature type="transmembrane region" description="Helical" evidence="6">
    <location>
        <begin position="488"/>
        <end position="509"/>
    </location>
</feature>
<dbReference type="GO" id="GO:0016020">
    <property type="term" value="C:membrane"/>
    <property type="evidence" value="ECO:0007669"/>
    <property type="project" value="UniProtKB-SubCell"/>
</dbReference>
<dbReference type="OrthoDB" id="8904098at2759"/>
<sequence length="528" mass="57851">MIATLLFLSLAVLGWLFNLIVFLIEEFNMKSIAAAQITNIVSGCTFMFPVVGAIAADSFFGTIPVISVSAFISLMGVCLLTLVVSVDSLRPKPCETASSLCESPSKIQLGVLYSAITLACVGAGGSRFTLATAGANQFKRSTDQGSFFNWFFFTWYFAAAISTTAIVYAEENISWTFGFGLCLAANLLGFLVFLSGKRFFKHDKPLGSPFTSLLRVISAAVHKRKAEISIDNKDYHSESKAVPTKSFGFLNRAALKQEGEVKPDGTISNPWRLCSVQQVEDFKAVIRIIPLALATLFLSTPIATQLSLTVLQGLVMDRSLGPKFKIPAGSLQVVTLLSTCSFIVVNDRLLYPFYQKLTGKFPTPLQRVGIGHVLNLLSMALAAIVEAKRLKIVENGHFLESSSVADMSALWLFPSLVTVGIGEAFHFPGNVALCYQEFPESMKNTATSITSVVIGICFYTSTALIDLIQRTTDWLPDDINHGRVDNVYWVLVIGGVLNFCYFLVCSWIYKYRNLENDDHEKDSVVSPP</sequence>
<evidence type="ECO:0000313" key="7">
    <source>
        <dbReference type="EMBL" id="KAG2310856.1"/>
    </source>
</evidence>
<evidence type="ECO:0000313" key="8">
    <source>
        <dbReference type="Proteomes" id="UP000886595"/>
    </source>
</evidence>
<evidence type="ECO:0000256" key="6">
    <source>
        <dbReference type="SAM" id="Phobius"/>
    </source>
</evidence>
<feature type="transmembrane region" description="Helical" evidence="6">
    <location>
        <begin position="175"/>
        <end position="194"/>
    </location>
</feature>
<evidence type="ECO:0000256" key="4">
    <source>
        <dbReference type="ARBA" id="ARBA00022989"/>
    </source>
</evidence>
<dbReference type="Pfam" id="PF00854">
    <property type="entry name" value="PTR2"/>
    <property type="match status" value="1"/>
</dbReference>
<evidence type="ECO:0000256" key="5">
    <source>
        <dbReference type="ARBA" id="ARBA00023136"/>
    </source>
</evidence>
<comment type="caution">
    <text evidence="7">The sequence shown here is derived from an EMBL/GenBank/DDBJ whole genome shotgun (WGS) entry which is preliminary data.</text>
</comment>
<dbReference type="EMBL" id="JAAMPC010000005">
    <property type="protein sequence ID" value="KAG2310856.1"/>
    <property type="molecule type" value="Genomic_DNA"/>
</dbReference>
<accession>A0A8X7VGI2</accession>
<name>A0A8X7VGI2_BRACI</name>
<organism evidence="7 8">
    <name type="scientific">Brassica carinata</name>
    <name type="common">Ethiopian mustard</name>
    <name type="synonym">Abyssinian cabbage</name>
    <dbReference type="NCBI Taxonomy" id="52824"/>
    <lineage>
        <taxon>Eukaryota</taxon>
        <taxon>Viridiplantae</taxon>
        <taxon>Streptophyta</taxon>
        <taxon>Embryophyta</taxon>
        <taxon>Tracheophyta</taxon>
        <taxon>Spermatophyta</taxon>
        <taxon>Magnoliopsida</taxon>
        <taxon>eudicotyledons</taxon>
        <taxon>Gunneridae</taxon>
        <taxon>Pentapetalae</taxon>
        <taxon>rosids</taxon>
        <taxon>malvids</taxon>
        <taxon>Brassicales</taxon>
        <taxon>Brassicaceae</taxon>
        <taxon>Brassiceae</taxon>
        <taxon>Brassica</taxon>
    </lineage>
</organism>
<evidence type="ECO:0000256" key="2">
    <source>
        <dbReference type="ARBA" id="ARBA00005982"/>
    </source>
</evidence>
<keyword evidence="8" id="KW-1185">Reference proteome</keyword>
<gene>
    <name evidence="7" type="ORF">Bca52824_022413</name>
</gene>
<feature type="transmembrane region" description="Helical" evidence="6">
    <location>
        <begin position="326"/>
        <end position="345"/>
    </location>
</feature>
<reference evidence="7 8" key="1">
    <citation type="submission" date="2020-02" db="EMBL/GenBank/DDBJ databases">
        <authorList>
            <person name="Ma Q."/>
            <person name="Huang Y."/>
            <person name="Song X."/>
            <person name="Pei D."/>
        </authorList>
    </citation>
    <scope>NUCLEOTIDE SEQUENCE [LARGE SCALE GENOMIC DNA]</scope>
    <source>
        <strain evidence="7">Sxm20200214</strain>
        <tissue evidence="7">Leaf</tissue>
    </source>
</reference>
<comment type="similarity">
    <text evidence="2">Belongs to the major facilitator superfamily. Proton-dependent oligopeptide transporter (POT/PTR) (TC 2.A.17) family.</text>
</comment>
<dbReference type="Proteomes" id="UP000886595">
    <property type="component" value="Unassembled WGS sequence"/>
</dbReference>
<feature type="transmembrane region" description="Helical" evidence="6">
    <location>
        <begin position="62"/>
        <end position="84"/>
    </location>
</feature>
<dbReference type="AlphaFoldDB" id="A0A8X7VGI2"/>
<protein>
    <submittedName>
        <fullName evidence="7">Uncharacterized protein</fullName>
    </submittedName>
</protein>
<dbReference type="CDD" id="cd17416">
    <property type="entry name" value="MFS_NPF1_2"/>
    <property type="match status" value="1"/>
</dbReference>
<feature type="transmembrane region" description="Helical" evidence="6">
    <location>
        <begin position="147"/>
        <end position="169"/>
    </location>
</feature>
<feature type="transmembrane region" description="Helical" evidence="6">
    <location>
        <begin position="37"/>
        <end position="56"/>
    </location>
</feature>
<feature type="transmembrane region" description="Helical" evidence="6">
    <location>
        <begin position="365"/>
        <end position="385"/>
    </location>
</feature>
<dbReference type="Gene3D" id="1.20.1250.20">
    <property type="entry name" value="MFS general substrate transporter like domains"/>
    <property type="match status" value="1"/>
</dbReference>
<dbReference type="PANTHER" id="PTHR11654">
    <property type="entry name" value="OLIGOPEPTIDE TRANSPORTER-RELATED"/>
    <property type="match status" value="1"/>
</dbReference>
<dbReference type="InterPro" id="IPR036259">
    <property type="entry name" value="MFS_trans_sf"/>
</dbReference>
<dbReference type="InterPro" id="IPR000109">
    <property type="entry name" value="POT_fam"/>
</dbReference>
<feature type="transmembrane region" description="Helical" evidence="6">
    <location>
        <begin position="6"/>
        <end position="25"/>
    </location>
</feature>
<feature type="transmembrane region" description="Helical" evidence="6">
    <location>
        <begin position="449"/>
        <end position="468"/>
    </location>
</feature>